<comment type="caution">
    <text evidence="1">The sequence shown here is derived from an EMBL/GenBank/DDBJ whole genome shotgun (WGS) entry which is preliminary data.</text>
</comment>
<evidence type="ECO:0000313" key="2">
    <source>
        <dbReference type="Proteomes" id="UP001589830"/>
    </source>
</evidence>
<dbReference type="Proteomes" id="UP001589830">
    <property type="component" value="Unassembled WGS sequence"/>
</dbReference>
<protein>
    <submittedName>
        <fullName evidence="1">Uncharacterized protein</fullName>
    </submittedName>
</protein>
<accession>A0ABV6Q0W6</accession>
<evidence type="ECO:0000313" key="1">
    <source>
        <dbReference type="EMBL" id="MFC0595751.1"/>
    </source>
</evidence>
<name>A0ABV6Q0W6_9DEIN</name>
<proteinExistence type="predicted"/>
<organism evidence="1 2">
    <name type="scientific">Thermus composti</name>
    <dbReference type="NCBI Taxonomy" id="532059"/>
    <lineage>
        <taxon>Bacteria</taxon>
        <taxon>Thermotogati</taxon>
        <taxon>Deinococcota</taxon>
        <taxon>Deinococci</taxon>
        <taxon>Thermales</taxon>
        <taxon>Thermaceae</taxon>
        <taxon>Thermus</taxon>
    </lineage>
</organism>
<dbReference type="EMBL" id="JBHLTW010000026">
    <property type="protein sequence ID" value="MFC0595751.1"/>
    <property type="molecule type" value="Genomic_DNA"/>
</dbReference>
<dbReference type="RefSeq" id="WP_188848035.1">
    <property type="nucleotide sequence ID" value="NZ_BMPJ01000030.1"/>
</dbReference>
<reference evidence="1 2" key="1">
    <citation type="submission" date="2024-09" db="EMBL/GenBank/DDBJ databases">
        <authorList>
            <person name="Sun Q."/>
            <person name="Mori K."/>
        </authorList>
    </citation>
    <scope>NUCLEOTIDE SEQUENCE [LARGE SCALE GENOMIC DNA]</scope>
    <source>
        <strain evidence="1 2">NCAIM B.02340</strain>
    </source>
</reference>
<keyword evidence="2" id="KW-1185">Reference proteome</keyword>
<sequence length="204" mass="22850">MSIRTFFLFVAFALSSLGLVQGSLEEAYLGYPLLKWACVNEQKEPRVSQGVNTCVLMVSPPPGAVDAQEVQFEAYVSYSYMIGSEPDWYLKEGVDGPVKVSAPLAYGERRFEVFRVLKPYKEALLPVLQKWFDWSKVASYVEAASDAVYTGLPTSIRDVATSVLFVPLLNAQRKRAYPGGSLTVTLWVRVCGVEHCTRAYRIRF</sequence>
<gene>
    <name evidence="1" type="ORF">ACFFFP_06170</name>
</gene>